<sequence length="138" mass="14784">MSPPRPPADKKGLLLSAGPSFISTPLQRRTIVVPQKLLGHEKRRKMESKRLAESVDAQKARGRGRTKGTPPTSSGNLCTFSYGASLGHLSHLDVCKALEKMSLVHVHIPPREASPCSSASGSPIPSHISISNQRAGFL</sequence>
<feature type="region of interest" description="Disordered" evidence="1">
    <location>
        <begin position="37"/>
        <end position="75"/>
    </location>
</feature>
<comment type="caution">
    <text evidence="2">The sequence shown here is derived from an EMBL/GenBank/DDBJ whole genome shotgun (WGS) entry which is preliminary data.</text>
</comment>
<evidence type="ECO:0000256" key="1">
    <source>
        <dbReference type="SAM" id="MobiDB-lite"/>
    </source>
</evidence>
<feature type="compositionally biased region" description="Basic and acidic residues" evidence="1">
    <location>
        <begin position="48"/>
        <end position="59"/>
    </location>
</feature>
<evidence type="ECO:0000313" key="2">
    <source>
        <dbReference type="EMBL" id="KAF6428001.1"/>
    </source>
</evidence>
<protein>
    <submittedName>
        <fullName evidence="2">Uncharacterized protein</fullName>
    </submittedName>
</protein>
<feature type="region of interest" description="Disordered" evidence="1">
    <location>
        <begin position="112"/>
        <end position="138"/>
    </location>
</feature>
<gene>
    <name evidence="2" type="ORF">HJG63_008454</name>
</gene>
<dbReference type="EMBL" id="JACASE010000011">
    <property type="protein sequence ID" value="KAF6428001.1"/>
    <property type="molecule type" value="Genomic_DNA"/>
</dbReference>
<keyword evidence="3" id="KW-1185">Reference proteome</keyword>
<evidence type="ECO:0000313" key="3">
    <source>
        <dbReference type="Proteomes" id="UP000593571"/>
    </source>
</evidence>
<reference evidence="2 3" key="1">
    <citation type="journal article" date="2020" name="Nature">
        <title>Six reference-quality genomes reveal evolution of bat adaptations.</title>
        <authorList>
            <person name="Jebb D."/>
            <person name="Huang Z."/>
            <person name="Pippel M."/>
            <person name="Hughes G.M."/>
            <person name="Lavrichenko K."/>
            <person name="Devanna P."/>
            <person name="Winkler S."/>
            <person name="Jermiin L.S."/>
            <person name="Skirmuntt E.C."/>
            <person name="Katzourakis A."/>
            <person name="Burkitt-Gray L."/>
            <person name="Ray D.A."/>
            <person name="Sullivan K.A.M."/>
            <person name="Roscito J.G."/>
            <person name="Kirilenko B.M."/>
            <person name="Davalos L.M."/>
            <person name="Corthals A.P."/>
            <person name="Power M.L."/>
            <person name="Jones G."/>
            <person name="Ransome R.D."/>
            <person name="Dechmann D.K.N."/>
            <person name="Locatelli A.G."/>
            <person name="Puechmaille S.J."/>
            <person name="Fedrigo O."/>
            <person name="Jarvis E.D."/>
            <person name="Hiller M."/>
            <person name="Vernes S.C."/>
            <person name="Myers E.W."/>
            <person name="Teeling E.C."/>
        </authorList>
    </citation>
    <scope>NUCLEOTIDE SEQUENCE [LARGE SCALE GENOMIC DNA]</scope>
    <source>
        <strain evidence="2">MRouAeg1</strain>
        <tissue evidence="2">Muscle</tissue>
    </source>
</reference>
<name>A0A7J8DY45_ROUAE</name>
<organism evidence="2 3">
    <name type="scientific">Rousettus aegyptiacus</name>
    <name type="common">Egyptian fruit bat</name>
    <name type="synonym">Pteropus aegyptiacus</name>
    <dbReference type="NCBI Taxonomy" id="9407"/>
    <lineage>
        <taxon>Eukaryota</taxon>
        <taxon>Metazoa</taxon>
        <taxon>Chordata</taxon>
        <taxon>Craniata</taxon>
        <taxon>Vertebrata</taxon>
        <taxon>Euteleostomi</taxon>
        <taxon>Mammalia</taxon>
        <taxon>Eutheria</taxon>
        <taxon>Laurasiatheria</taxon>
        <taxon>Chiroptera</taxon>
        <taxon>Yinpterochiroptera</taxon>
        <taxon>Pteropodoidea</taxon>
        <taxon>Pteropodidae</taxon>
        <taxon>Rousettinae</taxon>
        <taxon>Rousettus</taxon>
    </lineage>
</organism>
<proteinExistence type="predicted"/>
<dbReference type="Proteomes" id="UP000593571">
    <property type="component" value="Unassembled WGS sequence"/>
</dbReference>
<accession>A0A7J8DY45</accession>
<dbReference type="AlphaFoldDB" id="A0A7J8DY45"/>
<feature type="compositionally biased region" description="Low complexity" evidence="1">
    <location>
        <begin position="114"/>
        <end position="131"/>
    </location>
</feature>